<evidence type="ECO:0000256" key="1">
    <source>
        <dbReference type="SAM" id="MobiDB-lite"/>
    </source>
</evidence>
<keyword evidence="3" id="KW-1185">Reference proteome</keyword>
<comment type="caution">
    <text evidence="2">The sequence shown here is derived from an EMBL/GenBank/DDBJ whole genome shotgun (WGS) entry which is preliminary data.</text>
</comment>
<accession>A0A8K0TAK7</accession>
<organism evidence="2 3">
    <name type="scientific">Plectosphaerella cucumerina</name>
    <dbReference type="NCBI Taxonomy" id="40658"/>
    <lineage>
        <taxon>Eukaryota</taxon>
        <taxon>Fungi</taxon>
        <taxon>Dikarya</taxon>
        <taxon>Ascomycota</taxon>
        <taxon>Pezizomycotina</taxon>
        <taxon>Sordariomycetes</taxon>
        <taxon>Hypocreomycetidae</taxon>
        <taxon>Glomerellales</taxon>
        <taxon>Plectosphaerellaceae</taxon>
        <taxon>Plectosphaerella</taxon>
    </lineage>
</organism>
<dbReference type="AlphaFoldDB" id="A0A8K0TAK7"/>
<feature type="region of interest" description="Disordered" evidence="1">
    <location>
        <begin position="229"/>
        <end position="249"/>
    </location>
</feature>
<dbReference type="EMBL" id="JAGPXD010000004">
    <property type="protein sequence ID" value="KAH7359291.1"/>
    <property type="molecule type" value="Genomic_DNA"/>
</dbReference>
<protein>
    <recommendedName>
        <fullName evidence="4">F-box domain-containing protein</fullName>
    </recommendedName>
</protein>
<dbReference type="Proteomes" id="UP000813385">
    <property type="component" value="Unassembled WGS sequence"/>
</dbReference>
<reference evidence="2" key="1">
    <citation type="journal article" date="2021" name="Nat. Commun.">
        <title>Genetic determinants of endophytism in the Arabidopsis root mycobiome.</title>
        <authorList>
            <person name="Mesny F."/>
            <person name="Miyauchi S."/>
            <person name="Thiergart T."/>
            <person name="Pickel B."/>
            <person name="Atanasova L."/>
            <person name="Karlsson M."/>
            <person name="Huettel B."/>
            <person name="Barry K.W."/>
            <person name="Haridas S."/>
            <person name="Chen C."/>
            <person name="Bauer D."/>
            <person name="Andreopoulos W."/>
            <person name="Pangilinan J."/>
            <person name="LaButti K."/>
            <person name="Riley R."/>
            <person name="Lipzen A."/>
            <person name="Clum A."/>
            <person name="Drula E."/>
            <person name="Henrissat B."/>
            <person name="Kohler A."/>
            <person name="Grigoriev I.V."/>
            <person name="Martin F.M."/>
            <person name="Hacquard S."/>
        </authorList>
    </citation>
    <scope>NUCLEOTIDE SEQUENCE</scope>
    <source>
        <strain evidence="2">MPI-CAGE-AT-0016</strain>
    </source>
</reference>
<sequence>MDRLSPEIICMIFDHLGYKYYESAYKCRYGLRTNQMYSTLAVVSRTWQHIIERKLFRHIRLRDTIDEVSQFGAIYSQPRRQATLQRLELLATLDLDLFPTAHHTQAHLYLFRVRKALIRVLHDAKTGLPHLRRLKISMGVDEPRNNQFECSDLRDEDGVDELCDAIRFLSLAVPLRELHLDRVYVSLALFQDCRLTDKEPDSTPWPLLEDFQVSFPPMAPSGMWYTKGNPETYTGPSGSEPFSDEEQETSRGNIFHPTVDFQYRNTINPVTFNPLQAAFARAVLRMPALRFGALSMYKVSGDALGVGMMDRSMTYDISQRGYKSPAWIEENKKAAEADAALKQKSACKSLNRKTMFRRRPLWVPTPEITDLWMEWTMGI</sequence>
<evidence type="ECO:0000313" key="3">
    <source>
        <dbReference type="Proteomes" id="UP000813385"/>
    </source>
</evidence>
<name>A0A8K0TAK7_9PEZI</name>
<dbReference type="OrthoDB" id="4823854at2759"/>
<gene>
    <name evidence="2" type="ORF">B0T11DRAFT_355953</name>
</gene>
<evidence type="ECO:0000313" key="2">
    <source>
        <dbReference type="EMBL" id="KAH7359291.1"/>
    </source>
</evidence>
<evidence type="ECO:0008006" key="4">
    <source>
        <dbReference type="Google" id="ProtNLM"/>
    </source>
</evidence>
<proteinExistence type="predicted"/>